<dbReference type="RefSeq" id="WP_109263039.1">
    <property type="nucleotide sequence ID" value="NZ_QEWP01000002.1"/>
</dbReference>
<dbReference type="AlphaFoldDB" id="A0A2U2BCA4"/>
<evidence type="ECO:0008006" key="3">
    <source>
        <dbReference type="Google" id="ProtNLM"/>
    </source>
</evidence>
<accession>A0A2U2BCA4</accession>
<dbReference type="OrthoDB" id="979487at2"/>
<protein>
    <recommendedName>
        <fullName evidence="3">HEAT repeat domain-containing protein</fullName>
    </recommendedName>
</protein>
<reference evidence="1 2" key="1">
    <citation type="submission" date="2018-05" db="EMBL/GenBank/DDBJ databases">
        <title>Marinilabilia rubrum sp. nov., isolated from saltern sediment.</title>
        <authorList>
            <person name="Zhang R."/>
        </authorList>
    </citation>
    <scope>NUCLEOTIDE SEQUENCE [LARGE SCALE GENOMIC DNA]</scope>
    <source>
        <strain evidence="1 2">WTE16</strain>
    </source>
</reference>
<proteinExistence type="predicted"/>
<comment type="caution">
    <text evidence="1">The sequence shown here is derived from an EMBL/GenBank/DDBJ whole genome shotgun (WGS) entry which is preliminary data.</text>
</comment>
<evidence type="ECO:0000313" key="2">
    <source>
        <dbReference type="Proteomes" id="UP000244956"/>
    </source>
</evidence>
<organism evidence="1 2">
    <name type="scientific">Marinilabilia rubra</name>
    <dbReference type="NCBI Taxonomy" id="2162893"/>
    <lineage>
        <taxon>Bacteria</taxon>
        <taxon>Pseudomonadati</taxon>
        <taxon>Bacteroidota</taxon>
        <taxon>Bacteroidia</taxon>
        <taxon>Marinilabiliales</taxon>
        <taxon>Marinilabiliaceae</taxon>
        <taxon>Marinilabilia</taxon>
    </lineage>
</organism>
<gene>
    <name evidence="1" type="ORF">DDZ16_03470</name>
</gene>
<dbReference type="EMBL" id="QEWP01000002">
    <property type="protein sequence ID" value="PWE00667.1"/>
    <property type="molecule type" value="Genomic_DNA"/>
</dbReference>
<evidence type="ECO:0000313" key="1">
    <source>
        <dbReference type="EMBL" id="PWE00667.1"/>
    </source>
</evidence>
<sequence length="167" mass="19328">MKWKYRLNNMFDENSKDFLIQYLIQKPEEIESLIKIMKVEEKTAWRAAWVLDHLNQNKPLLLKPHLKEINTILKATEYNGVRRSLLKILITNPCAKNDDGDLLDLCFQWIASPSVPIAIRAHSMQFIVNLLPAYPELKNEFQLSLETAIHDESKGVSGKARRILSSL</sequence>
<name>A0A2U2BCA4_9BACT</name>
<dbReference type="Proteomes" id="UP000244956">
    <property type="component" value="Unassembled WGS sequence"/>
</dbReference>
<keyword evidence="2" id="KW-1185">Reference proteome</keyword>